<dbReference type="PROSITE" id="PS51677">
    <property type="entry name" value="NODB"/>
    <property type="match status" value="1"/>
</dbReference>
<dbReference type="Pfam" id="PF01522">
    <property type="entry name" value="Polysacc_deac_1"/>
    <property type="match status" value="1"/>
</dbReference>
<dbReference type="InterPro" id="IPR011330">
    <property type="entry name" value="Glyco_hydro/deAcase_b/a-brl"/>
</dbReference>
<sequence length="310" mass="35259">MARIALKVDVDTLRGTQEGVPRLQQLLDECRIQATFLFSLGFDHTGWALKNIFRPGFFQKVSRTSVIEHYGLKTLSYGVLLPAPDIGVKARAEMRSVASSGHEVGIHTWDHRVWQDYVRDATPEWTLRQMNCAWDRFGEIFQTTPQTHGAAGWQMNATALAHLDTWQIKYSSDGRAPLNLVPYRVKLDGLKTCEHIQYPTTLPTLDELIGVDDMTGEEVIAHLLTLTANNPNDQVFTLHAELEGQKFLPLFKQLLIGWMSQGHDLVSMQELHLSWQKTGQLRHLAELPFTWGEIPNRSGELMRMPDEYAI</sequence>
<evidence type="ECO:0000313" key="2">
    <source>
        <dbReference type="EMBL" id="SMC31969.1"/>
    </source>
</evidence>
<keyword evidence="3" id="KW-1185">Reference proteome</keyword>
<accession>A0A1W1Y748</accession>
<proteinExistence type="predicted"/>
<dbReference type="InterPro" id="IPR002509">
    <property type="entry name" value="NODB_dom"/>
</dbReference>
<dbReference type="AlphaFoldDB" id="A0A1W1Y748"/>
<dbReference type="EMBL" id="FWXJ01000002">
    <property type="protein sequence ID" value="SMC31969.1"/>
    <property type="molecule type" value="Genomic_DNA"/>
</dbReference>
<protein>
    <submittedName>
        <fullName evidence="2">Peptidoglycan/xylan/chitin deacetylase, PgdA/CDA1 family</fullName>
    </submittedName>
</protein>
<evidence type="ECO:0000313" key="3">
    <source>
        <dbReference type="Proteomes" id="UP000192708"/>
    </source>
</evidence>
<dbReference type="STRING" id="1938817.SAMN06296008_10256"/>
<dbReference type="Gene3D" id="3.20.20.370">
    <property type="entry name" value="Glycoside hydrolase/deacetylase"/>
    <property type="match status" value="1"/>
</dbReference>
<dbReference type="Proteomes" id="UP000192708">
    <property type="component" value="Unassembled WGS sequence"/>
</dbReference>
<feature type="domain" description="NodB homology" evidence="1">
    <location>
        <begin position="2"/>
        <end position="266"/>
    </location>
</feature>
<dbReference type="GO" id="GO:0005975">
    <property type="term" value="P:carbohydrate metabolic process"/>
    <property type="evidence" value="ECO:0007669"/>
    <property type="project" value="InterPro"/>
</dbReference>
<name>A0A1W1Y748_9BURK</name>
<dbReference type="SUPFAM" id="SSF88713">
    <property type="entry name" value="Glycoside hydrolase/deacetylase"/>
    <property type="match status" value="1"/>
</dbReference>
<organism evidence="2 3">
    <name type="scientific">Polynucleobacter kasalickyi</name>
    <dbReference type="NCBI Taxonomy" id="1938817"/>
    <lineage>
        <taxon>Bacteria</taxon>
        <taxon>Pseudomonadati</taxon>
        <taxon>Pseudomonadota</taxon>
        <taxon>Betaproteobacteria</taxon>
        <taxon>Burkholderiales</taxon>
        <taxon>Burkholderiaceae</taxon>
        <taxon>Polynucleobacter</taxon>
    </lineage>
</organism>
<gene>
    <name evidence="2" type="ORF">SAMN06296008_10256</name>
</gene>
<dbReference type="OrthoDB" id="5589314at2"/>
<reference evidence="2 3" key="1">
    <citation type="submission" date="2017-04" db="EMBL/GenBank/DDBJ databases">
        <authorList>
            <person name="Afonso C.L."/>
            <person name="Miller P.J."/>
            <person name="Scott M.A."/>
            <person name="Spackman E."/>
            <person name="Goraichik I."/>
            <person name="Dimitrov K.M."/>
            <person name="Suarez D.L."/>
            <person name="Swayne D.E."/>
        </authorList>
    </citation>
    <scope>NUCLEOTIDE SEQUENCE [LARGE SCALE GENOMIC DNA]</scope>
    <source>
        <strain evidence="2 3">VK13</strain>
    </source>
</reference>
<evidence type="ECO:0000259" key="1">
    <source>
        <dbReference type="PROSITE" id="PS51677"/>
    </source>
</evidence>
<dbReference type="GO" id="GO:0016810">
    <property type="term" value="F:hydrolase activity, acting on carbon-nitrogen (but not peptide) bonds"/>
    <property type="evidence" value="ECO:0007669"/>
    <property type="project" value="InterPro"/>
</dbReference>
<dbReference type="RefSeq" id="WP_084282296.1">
    <property type="nucleotide sequence ID" value="NZ_FWXJ01000002.1"/>
</dbReference>